<keyword evidence="16" id="KW-0156">Chromatin regulator</keyword>
<keyword evidence="11 16" id="KW-0067">ATP-binding</keyword>
<keyword evidence="6 16" id="KW-0723">Serine/threonine-protein kinase</keyword>
<keyword evidence="16" id="KW-0158">Chromosome</keyword>
<dbReference type="Proteomes" id="UP001203297">
    <property type="component" value="Unassembled WGS sequence"/>
</dbReference>
<organism evidence="21 22">
    <name type="scientific">Multifurca ochricompacta</name>
    <dbReference type="NCBI Taxonomy" id="376703"/>
    <lineage>
        <taxon>Eukaryota</taxon>
        <taxon>Fungi</taxon>
        <taxon>Dikarya</taxon>
        <taxon>Basidiomycota</taxon>
        <taxon>Agaricomycotina</taxon>
        <taxon>Agaricomycetes</taxon>
        <taxon>Russulales</taxon>
        <taxon>Russulaceae</taxon>
        <taxon>Multifurca</taxon>
    </lineage>
</organism>
<feature type="domain" description="FATC" evidence="20">
    <location>
        <begin position="2875"/>
        <end position="2907"/>
    </location>
</feature>
<feature type="region of interest" description="Disordered" evidence="17">
    <location>
        <begin position="2832"/>
        <end position="2856"/>
    </location>
</feature>
<dbReference type="Gene3D" id="1.10.1070.11">
    <property type="entry name" value="Phosphatidylinositol 3-/4-kinase, catalytic domain"/>
    <property type="match status" value="1"/>
</dbReference>
<keyword evidence="7 16" id="KW-0808">Transferase</keyword>
<dbReference type="InterPro" id="IPR018936">
    <property type="entry name" value="PI3/4_kinase_CS"/>
</dbReference>
<dbReference type="InterPro" id="IPR036940">
    <property type="entry name" value="PI3/4_kinase_cat_sf"/>
</dbReference>
<comment type="similarity">
    <text evidence="2 16">Belongs to the PI3/PI4-kinase family. ATM subfamily.</text>
</comment>
<dbReference type="InterPro" id="IPR016024">
    <property type="entry name" value="ARM-type_fold"/>
</dbReference>
<dbReference type="GO" id="GO:0004674">
    <property type="term" value="F:protein serine/threonine kinase activity"/>
    <property type="evidence" value="ECO:0007669"/>
    <property type="project" value="UniProtKB-KW"/>
</dbReference>
<dbReference type="InterPro" id="IPR000403">
    <property type="entry name" value="PI3/4_kinase_cat_dom"/>
</dbReference>
<dbReference type="PROSITE" id="PS51190">
    <property type="entry name" value="FATC"/>
    <property type="match status" value="1"/>
</dbReference>
<dbReference type="Pfam" id="PF11640">
    <property type="entry name" value="TAN"/>
    <property type="match status" value="1"/>
</dbReference>
<protein>
    <recommendedName>
        <fullName evidence="5 16">Serine/threonine-protein kinase Tel1</fullName>
        <ecNumber evidence="4 16">2.7.11.1</ecNumber>
    </recommendedName>
</protein>
<dbReference type="GO" id="GO:0000781">
    <property type="term" value="C:chromosome, telomeric region"/>
    <property type="evidence" value="ECO:0007669"/>
    <property type="project" value="UniProtKB-SubCell"/>
</dbReference>
<dbReference type="InterPro" id="IPR038980">
    <property type="entry name" value="ATM_plant"/>
</dbReference>
<sequence length="2907" mass="325596">MHKTINTLIEQLKSNGAKERQAAIASLRTTLSRDGVVADLDNSPKRLGWLALFQALFTAVLTEKSLATQGVKSASAAKKRVGEAASAVRWLTERSVHQLTHKNVIKALLNHLVQTSSHQGLLFLPIALDYAKAIRCVLDYPPHLEHIDDEMWVKLTEMCFNVVLEDPLRKRLVQEDEDGIENIGKETVSNIIVEDVEDGDGPSTIIPETKKRRRRDASGTPEPSIARGTIPRTLPRPVSVEQIEFASLLSLLITFPSAPLVATEYPNLGSAVLNRLLKFLRLYPSDTSLHPDFIMIISAALSHLAMNKRDIVTQFARRSWDALLGMWGTKNKAMKDNLLIALRTLFPFYTTRYPEAGSSSLDLSYVDGVFRLWHLLDGEAESRWGIDGLSFDSLRLALCSENGDESESKTGAFVARTFQHGWSFDANQTVSWVILELQADCAEKLHALTESFHTLPTHIQREGKRAKFDSPVVSLLHPIQSKSTPAVRSYHLQVLLFFIDRHWATLHESLQQVILSQLVQFVLCDDALIQSWAFLCLAAIAENQVASGVAEMSSSSLATPQTWDPIWTHAIRRADVPIVSRAACHVAYTLLLHAEHLLTTQRVLSEVEAFAKDMDVQGPPFPYDSVCAFVSLCLQVANQDMRLYRMRIEDKVLSWLADCYSLHAVQDLRGGLGSGNSRAPRPLTCDVTRVLGSTCSLQRRTSLPCRMLLPESVLVSAVKEEYQSIVIRDFLLHAQLPIFNPLSTKSELPNSTFFAASKVGDLVSPGLRERKVSSILLKVLEDIDAADRGTLLSAKRARSVVDLSVVALSFEGLLILNGTLPNQRVLLAACKAAIGIAQSFTSNKWSLEEKALVLLGFDPLVHITEDDDTDPWVGLLQPHSGTGIRQRVLHRLIDVDLDECPRSTMRRELQRVIWQIPEVSDFLTRLMGAMKTTLQAVLTRITGRSLASDGIEADDQDDFGSADTILATSAAEAQRHTSGRISAEAMLEVCMSFLAIGSILQSSGEEPTRDRELTDIVLNCDGDEFLLASKVYLLNVRRRALNVNLTTLDNLLVKFSSLSTQYIYQLNDELKIMIIRLLDSTAHLWTQSDLIGSDTVEKVRIFFRWLLKLVRVTSDEDGNRAKTKIRSWRIRDAFVAFLARYMTLDPFERIWTTSLSSDDDEDADTSNGLPTLPSNTLPTINKDDDMRVRFRSAYANATLFSLPRFRDGQPMALYSEVHASLCSDLEMYEHMLTRFLTLGNIMVVSSAVRRGPYWHVLEYNSHILAVFRGVSDRLGLNGASQLFEVYISQIAYSIFWAGLDFLRCPPEVLGYKDRKACAESALHAFSPIYILESGHDPEVVARGRRSFADHCQAAQISVADGYHDCIANLIGYELVSTMDKITAESPLLADWHLTTADQNWLSDAGEADINFEDQMTNGIEDIIVVVLRTLGDQDCQIIVAELGKQTPREGHVLQALTVYRTLGDMKTHEVNLPSFSTATVLRALKWLGDRIADTDSTSTTYHVVHQLLADIQKTPLVNEQLRCLNALCLWISCHFRHFRDPVLLHTLIHGVASLMEQIDLALAAKSILEWAFSQYTKITEKDPRLTDVLIRLSWVANEHAGSKSPAIAKIGAELLHWLEGQMLQLSKLPSVKNQVIKAFPAWPREPPPELQSACQDVTAQTLSSVLSDTRITLNKFTIVRRLFDLSLSGNYPQEQFTRVDFWRLKDCIPSSQQLQTADIDAFASLLISHKGQIHSFGLNPLSGQHPKHQPTGTSRSRGLKTSIVESPLSAERSIMELLLAMLDSGMPSKVHMAYHILRTLPSESLRDSESWTMNHSTELSYFLGRSRGSMIRPPARLDLLLTSDVYVTPVLVHALLSISDKGSAANGSPRDILSQFLSRVLNSTLSDVSSREAIVSIVLHLRHSQPPQSDDELAYDKWLDIDFILLSKSAILSGAADTENILFEIYSHIEEPDGFYGIRTRDLHQFLLKRFHHEHQWEKAFKFHGAALEARSQGSVDTEGVLQSLVQQNVFDASNLGVTSSNMVYHLGWRTETWDLPDQASSSGSGIALYNALRAVVDTITKKALLGEMNRLRALGDEDLVGIREVARNIMCLSQVKLWMKDLQECLKTKCLTPLIDNDFDFPVLENMQKEQRQQIGTAATPVVSGLMDVEKHCLTRISEAARESHNLQVALNSVIRAQKLEKSPSALISQEFANVLWDQKEHKVAVQLLKDLIPLHFPHYSQKALLLLFCLPGEAMDIWTHYFHPAASLVTKFMASIDQPKASIATVYHQCAWKLYAERKEKEIQHRKEQMLRTQKAERLLREDTQQYRKHNESLNTFLQQAIDMYSRCLQAADDFDNDGHIRLVSLWFANFNDNDLQDKIRTSIDRIPSRKFVFLAHQLSARLAKPANDPVTGSQETLQNLILRMCREHPFHSLYQVYCLRPSPGATDGGRRSSTRLDPFLPQGERAAAAADIFDRLRADSSCSQQLIDVERVCDAYLQWAKRPIKGSVDKAKSGPYEIPSDMLILKLQNVPVPVLTVNTPVDATLKYQNCIWVSRYERTFETAGGVNIPKICYCRGSDGVKYKQLFKGEGNDDLRQDAVMEQVFDLVNVVLCRDRETRRRNLSIRGYKVIPLAPQAGVLEFVGNTLPLSHWVSRAHLKYNKADISPQEFYGKMSKMREENKSSSSLNSKLITLFLSLKERFKPVMRHFFTEKHKVPMSWFAMRLNYTRSIATTSIVGHILGLGDRHTSNILLDSSTGEVVHIDLGIAFEQGKLLPIPECVPFRMTADMVDGMGTTGTQGVFQRCAEETLRVLRDDSEVILTVLEVFKYDPLHSWTASEFKIKRAQGSSSTDAISSRAPTPGFGGVPGLDMSSGTADEAADRALTAVARKLDHALSIEYTVNELIAEATDPANLACMFIGWSPHQ</sequence>
<evidence type="ECO:0000256" key="3">
    <source>
        <dbReference type="ARBA" id="ARBA00011370"/>
    </source>
</evidence>
<evidence type="ECO:0000259" key="20">
    <source>
        <dbReference type="PROSITE" id="PS51190"/>
    </source>
</evidence>
<evidence type="ECO:0000256" key="8">
    <source>
        <dbReference type="ARBA" id="ARBA00022741"/>
    </source>
</evidence>
<keyword evidence="16" id="KW-0779">Telomere</keyword>
<accession>A0AAD4M9E4</accession>
<evidence type="ECO:0000256" key="2">
    <source>
        <dbReference type="ARBA" id="ARBA00010769"/>
    </source>
</evidence>
<dbReference type="InterPro" id="IPR044107">
    <property type="entry name" value="PIKKc_ATM"/>
</dbReference>
<evidence type="ECO:0000256" key="5">
    <source>
        <dbReference type="ARBA" id="ARBA00014619"/>
    </source>
</evidence>
<dbReference type="SUPFAM" id="SSF48371">
    <property type="entry name" value="ARM repeat"/>
    <property type="match status" value="1"/>
</dbReference>
<evidence type="ECO:0000256" key="10">
    <source>
        <dbReference type="ARBA" id="ARBA00022777"/>
    </source>
</evidence>
<comment type="catalytic activity">
    <reaction evidence="15">
        <text>L-seryl-[protein] + ATP = O-phospho-L-seryl-[protein] + ADP + H(+)</text>
        <dbReference type="Rhea" id="RHEA:17989"/>
        <dbReference type="Rhea" id="RHEA-COMP:9863"/>
        <dbReference type="Rhea" id="RHEA-COMP:11604"/>
        <dbReference type="ChEBI" id="CHEBI:15378"/>
        <dbReference type="ChEBI" id="CHEBI:29999"/>
        <dbReference type="ChEBI" id="CHEBI:30616"/>
        <dbReference type="ChEBI" id="CHEBI:83421"/>
        <dbReference type="ChEBI" id="CHEBI:456216"/>
        <dbReference type="EC" id="2.7.11.1"/>
    </reaction>
</comment>
<evidence type="ECO:0000256" key="6">
    <source>
        <dbReference type="ARBA" id="ARBA00022527"/>
    </source>
</evidence>
<feature type="domain" description="FAT" evidence="19">
    <location>
        <begin position="1884"/>
        <end position="2425"/>
    </location>
</feature>
<dbReference type="InterPro" id="IPR021668">
    <property type="entry name" value="TAN"/>
</dbReference>
<keyword evidence="9 16" id="KW-0227">DNA damage</keyword>
<dbReference type="PANTHER" id="PTHR37079">
    <property type="entry name" value="SERINE/THREONINE-PROTEIN KINASE ATM"/>
    <property type="match status" value="1"/>
</dbReference>
<evidence type="ECO:0000256" key="15">
    <source>
        <dbReference type="ARBA" id="ARBA00048679"/>
    </source>
</evidence>
<evidence type="ECO:0000256" key="4">
    <source>
        <dbReference type="ARBA" id="ARBA00012513"/>
    </source>
</evidence>
<dbReference type="SMART" id="SM01343">
    <property type="entry name" value="FATC"/>
    <property type="match status" value="1"/>
</dbReference>
<comment type="catalytic activity">
    <reaction evidence="14 16">
        <text>L-threonyl-[protein] + ATP = O-phospho-L-threonyl-[protein] + ADP + H(+)</text>
        <dbReference type="Rhea" id="RHEA:46608"/>
        <dbReference type="Rhea" id="RHEA-COMP:11060"/>
        <dbReference type="Rhea" id="RHEA-COMP:11605"/>
        <dbReference type="ChEBI" id="CHEBI:15378"/>
        <dbReference type="ChEBI" id="CHEBI:30013"/>
        <dbReference type="ChEBI" id="CHEBI:30616"/>
        <dbReference type="ChEBI" id="CHEBI:61977"/>
        <dbReference type="ChEBI" id="CHEBI:456216"/>
        <dbReference type="EC" id="2.7.11.1"/>
    </reaction>
</comment>
<gene>
    <name evidence="21" type="ORF">B0F90DRAFT_1695380</name>
</gene>
<evidence type="ECO:0000313" key="21">
    <source>
        <dbReference type="EMBL" id="KAI0306020.1"/>
    </source>
</evidence>
<comment type="function">
    <text evidence="13 16">Serine/threonine protein kinase which activates checkpoint signaling upon genotoxic stresses such as ionizing radiation (IR), ultraviolet light (UV), or DNA replication stalling, thereby acting as a DNA damage sensor. Recognizes the substrate consensus sequence [ST]-Q. Phosphorylates histone H2A to form H2AS128ph (gamma-H2A) at sites of DNA damage, involved in the regulation of DNA damage response mechanism. Required for the control of telomere length and genome stability.</text>
</comment>
<dbReference type="Pfam" id="PF00454">
    <property type="entry name" value="PI3_PI4_kinase"/>
    <property type="match status" value="1"/>
</dbReference>
<evidence type="ECO:0000256" key="14">
    <source>
        <dbReference type="ARBA" id="ARBA00047899"/>
    </source>
</evidence>
<dbReference type="Gene3D" id="3.30.1010.10">
    <property type="entry name" value="Phosphatidylinositol 3-kinase Catalytic Subunit, Chain A, domain 4"/>
    <property type="match status" value="1"/>
</dbReference>
<feature type="region of interest" description="Disordered" evidence="17">
    <location>
        <begin position="1739"/>
        <end position="1758"/>
    </location>
</feature>
<dbReference type="InterPro" id="IPR003152">
    <property type="entry name" value="FATC_dom"/>
</dbReference>
<keyword evidence="12 16" id="KW-0539">Nucleus</keyword>
<evidence type="ECO:0000256" key="17">
    <source>
        <dbReference type="SAM" id="MobiDB-lite"/>
    </source>
</evidence>
<feature type="compositionally biased region" description="Polar residues" evidence="17">
    <location>
        <begin position="1165"/>
        <end position="1176"/>
    </location>
</feature>
<dbReference type="GO" id="GO:0006325">
    <property type="term" value="P:chromatin organization"/>
    <property type="evidence" value="ECO:0007669"/>
    <property type="project" value="UniProtKB-KW"/>
</dbReference>
<keyword evidence="10 16" id="KW-0418">Kinase</keyword>
<feature type="region of interest" description="Disordered" evidence="17">
    <location>
        <begin position="202"/>
        <end position="231"/>
    </location>
</feature>
<name>A0AAD4M9E4_9AGAM</name>
<dbReference type="GO" id="GO:0005524">
    <property type="term" value="F:ATP binding"/>
    <property type="evidence" value="ECO:0007669"/>
    <property type="project" value="UniProtKB-KW"/>
</dbReference>
<comment type="subunit">
    <text evidence="3">Associates with DNA double-strand breaks.</text>
</comment>
<evidence type="ECO:0000256" key="11">
    <source>
        <dbReference type="ARBA" id="ARBA00022840"/>
    </source>
</evidence>
<feature type="domain" description="PI3K/PI4K catalytic" evidence="18">
    <location>
        <begin position="2539"/>
        <end position="2857"/>
    </location>
</feature>
<dbReference type="PANTHER" id="PTHR37079:SF4">
    <property type="entry name" value="SERINE_THREONINE-PROTEIN KINASE ATM"/>
    <property type="match status" value="1"/>
</dbReference>
<dbReference type="EC" id="2.7.11.1" evidence="4 16"/>
<dbReference type="PROSITE" id="PS00916">
    <property type="entry name" value="PI3_4_KINASE_2"/>
    <property type="match status" value="1"/>
</dbReference>
<dbReference type="InterPro" id="IPR011009">
    <property type="entry name" value="Kinase-like_dom_sf"/>
</dbReference>
<dbReference type="PROSITE" id="PS50290">
    <property type="entry name" value="PI3_4_KINASE_3"/>
    <property type="match status" value="1"/>
</dbReference>
<dbReference type="GO" id="GO:0035556">
    <property type="term" value="P:intracellular signal transduction"/>
    <property type="evidence" value="ECO:0007669"/>
    <property type="project" value="UniProtKB-ARBA"/>
</dbReference>
<proteinExistence type="inferred from homology"/>
<dbReference type="InterPro" id="IPR014009">
    <property type="entry name" value="PIK_FAT"/>
</dbReference>
<feature type="region of interest" description="Disordered" evidence="17">
    <location>
        <begin position="1157"/>
        <end position="1176"/>
    </location>
</feature>
<evidence type="ECO:0000256" key="7">
    <source>
        <dbReference type="ARBA" id="ARBA00022679"/>
    </source>
</evidence>
<evidence type="ECO:0000313" key="22">
    <source>
        <dbReference type="Proteomes" id="UP001203297"/>
    </source>
</evidence>
<keyword evidence="22" id="KW-1185">Reference proteome</keyword>
<evidence type="ECO:0000256" key="9">
    <source>
        <dbReference type="ARBA" id="ARBA00022763"/>
    </source>
</evidence>
<evidence type="ECO:0000259" key="19">
    <source>
        <dbReference type="PROSITE" id="PS51189"/>
    </source>
</evidence>
<dbReference type="GO" id="GO:0006281">
    <property type="term" value="P:DNA repair"/>
    <property type="evidence" value="ECO:0007669"/>
    <property type="project" value="InterPro"/>
</dbReference>
<comment type="subcellular location">
    <subcellularLocation>
        <location evidence="16">Chromosome</location>
        <location evidence="16">Telomere</location>
    </subcellularLocation>
    <subcellularLocation>
        <location evidence="1 16">Nucleus</location>
    </subcellularLocation>
</comment>
<keyword evidence="8 16" id="KW-0547">Nucleotide-binding</keyword>
<dbReference type="EMBL" id="WTXG01000004">
    <property type="protein sequence ID" value="KAI0306020.1"/>
    <property type="molecule type" value="Genomic_DNA"/>
</dbReference>
<dbReference type="Pfam" id="PF02260">
    <property type="entry name" value="FATC"/>
    <property type="match status" value="1"/>
</dbReference>
<dbReference type="CDD" id="cd05171">
    <property type="entry name" value="PIKKc_ATM"/>
    <property type="match status" value="1"/>
</dbReference>
<comment type="caution">
    <text evidence="21">The sequence shown here is derived from an EMBL/GenBank/DDBJ whole genome shotgun (WGS) entry which is preliminary data.</text>
</comment>
<dbReference type="SMART" id="SM01342">
    <property type="entry name" value="TAN"/>
    <property type="match status" value="1"/>
</dbReference>
<evidence type="ECO:0000256" key="12">
    <source>
        <dbReference type="ARBA" id="ARBA00023242"/>
    </source>
</evidence>
<evidence type="ECO:0000256" key="13">
    <source>
        <dbReference type="ARBA" id="ARBA00025079"/>
    </source>
</evidence>
<reference evidence="21" key="1">
    <citation type="journal article" date="2022" name="New Phytol.">
        <title>Evolutionary transition to the ectomycorrhizal habit in the genomes of a hyperdiverse lineage of mushroom-forming fungi.</title>
        <authorList>
            <person name="Looney B."/>
            <person name="Miyauchi S."/>
            <person name="Morin E."/>
            <person name="Drula E."/>
            <person name="Courty P.E."/>
            <person name="Kohler A."/>
            <person name="Kuo A."/>
            <person name="LaButti K."/>
            <person name="Pangilinan J."/>
            <person name="Lipzen A."/>
            <person name="Riley R."/>
            <person name="Andreopoulos W."/>
            <person name="He G."/>
            <person name="Johnson J."/>
            <person name="Nolan M."/>
            <person name="Tritt A."/>
            <person name="Barry K.W."/>
            <person name="Grigoriev I.V."/>
            <person name="Nagy L.G."/>
            <person name="Hibbett D."/>
            <person name="Henrissat B."/>
            <person name="Matheny P.B."/>
            <person name="Labbe J."/>
            <person name="Martin F.M."/>
        </authorList>
    </citation>
    <scope>NUCLEOTIDE SEQUENCE</scope>
    <source>
        <strain evidence="21">BPL690</strain>
    </source>
</reference>
<evidence type="ECO:0000256" key="16">
    <source>
        <dbReference type="RuleBase" id="RU365027"/>
    </source>
</evidence>
<evidence type="ECO:0000259" key="18">
    <source>
        <dbReference type="PROSITE" id="PS50290"/>
    </source>
</evidence>
<dbReference type="PROSITE" id="PS51189">
    <property type="entry name" value="FAT"/>
    <property type="match status" value="1"/>
</dbReference>
<dbReference type="GO" id="GO:0005634">
    <property type="term" value="C:nucleus"/>
    <property type="evidence" value="ECO:0007669"/>
    <property type="project" value="UniProtKB-SubCell"/>
</dbReference>
<evidence type="ECO:0000256" key="1">
    <source>
        <dbReference type="ARBA" id="ARBA00004123"/>
    </source>
</evidence>
<dbReference type="SUPFAM" id="SSF56112">
    <property type="entry name" value="Protein kinase-like (PK-like)"/>
    <property type="match status" value="1"/>
</dbReference>
<dbReference type="SMART" id="SM00146">
    <property type="entry name" value="PI3Kc"/>
    <property type="match status" value="1"/>
</dbReference>